<accession>A0A5T1IKB4</accession>
<keyword evidence="1" id="KW-0175">Coiled coil</keyword>
<reference evidence="2" key="1">
    <citation type="submission" date="2018-05" db="EMBL/GenBank/DDBJ databases">
        <authorList>
            <consortium name="PulseNet: The National Subtyping Network for Foodborne Disease Surveillance"/>
            <person name="Tarr C.L."/>
            <person name="Trees E."/>
            <person name="Katz L.S."/>
            <person name="Carleton-Romer H.A."/>
            <person name="Stroika S."/>
            <person name="Kucerova Z."/>
            <person name="Roache K.F."/>
            <person name="Sabol A.L."/>
            <person name="Besser J."/>
            <person name="Gerner-Smidt P."/>
        </authorList>
    </citation>
    <scope>NUCLEOTIDE SEQUENCE</scope>
    <source>
        <strain evidence="2">PNUSAC002260</strain>
        <strain evidence="3">PNUSAC005203</strain>
    </source>
</reference>
<dbReference type="RefSeq" id="WP_052781078.1">
    <property type="nucleotide sequence ID" value="NZ_CAXXBM010000008.1"/>
</dbReference>
<feature type="coiled-coil region" evidence="1">
    <location>
        <begin position="320"/>
        <end position="347"/>
    </location>
</feature>
<dbReference type="EMBL" id="AACKWL010000028">
    <property type="protein sequence ID" value="EAL0484754.1"/>
    <property type="molecule type" value="Genomic_DNA"/>
</dbReference>
<dbReference type="EMBL" id="AACQOQ010000028">
    <property type="protein sequence ID" value="EAL7133091.1"/>
    <property type="molecule type" value="Genomic_DNA"/>
</dbReference>
<sequence>MKLKLNLENCYGIGKLQKEFDFSDKNVLLFYAQNGIFKTSFAKTFKNIKDGKQIKDEIFPERISKAYIEFNGEKINKEDIFVFDSYDREFDSSKSVTTFMASPKLKKEYDEIFSELDKQKKSLLKSLKKYTGSSDCEKEILKIFSNKNLYQILSDNIDFIKEVKENYEFKYHDIFDDKNKVKEFVDTNKELLQGYFDKYNEILLSSEIFKKTENGEFGTHKIKELQNTLSDDRFFLASHKLLISNQEITTSENLNNLIQNEIDRILENDEIKNKFDDIEKKITKNQNLKDFKEAINANKGILLKLINYEEFRKEVIFSYLNKKINEIEDLVSLYENQKEKIQKIINNSKLEQESWKKIIEIFNSRFIVPFEVGIENQDDILLKNEVAKFVFKFKDNANEKIVNKEKLEEILSNGEKRALYILQILFEIEAQKNTNKPILLIFDDIVDSFDYRNKHAVVEYLDDIRENINFKIIIMTHNFDFYRAIARFGASKFMIHRNDEREIVFGRGEYTNEFIKSLKKNDENIKKNFITLIPFVRNILEYTKNEKDKEYLLLTSCLHMKDDTKNIKVEQALNVLKNYIQEYQANINKDDNLLDFIYGTCDEIANTNNINPIELQNKIVLSIGIRLKAEEFMLSKVNLQNEITRNQTRNLYNLTKEQNAINDKQDFIIRKVLAITSDNIHINSFMYEPILDTSIEHLVKLYRDIKEI</sequence>
<evidence type="ECO:0000313" key="2">
    <source>
        <dbReference type="EMBL" id="EAL0484754.1"/>
    </source>
</evidence>
<protein>
    <submittedName>
        <fullName evidence="2">Uncharacterized protein</fullName>
    </submittedName>
</protein>
<evidence type="ECO:0000313" key="3">
    <source>
        <dbReference type="EMBL" id="EAL7133091.1"/>
    </source>
</evidence>
<dbReference type="CDD" id="cd00267">
    <property type="entry name" value="ABC_ATPase"/>
    <property type="match status" value="1"/>
</dbReference>
<dbReference type="AlphaFoldDB" id="A0A5T1IKB4"/>
<name>A0A5T1IKB4_CAMJU</name>
<dbReference type="InterPro" id="IPR027417">
    <property type="entry name" value="P-loop_NTPase"/>
</dbReference>
<organism evidence="2">
    <name type="scientific">Campylobacter jejuni</name>
    <dbReference type="NCBI Taxonomy" id="197"/>
    <lineage>
        <taxon>Bacteria</taxon>
        <taxon>Pseudomonadati</taxon>
        <taxon>Campylobacterota</taxon>
        <taxon>Epsilonproteobacteria</taxon>
        <taxon>Campylobacterales</taxon>
        <taxon>Campylobacteraceae</taxon>
        <taxon>Campylobacter</taxon>
    </lineage>
</organism>
<dbReference type="SUPFAM" id="SSF52540">
    <property type="entry name" value="P-loop containing nucleoside triphosphate hydrolases"/>
    <property type="match status" value="2"/>
</dbReference>
<dbReference type="Gene3D" id="3.40.50.300">
    <property type="entry name" value="P-loop containing nucleotide triphosphate hydrolases"/>
    <property type="match status" value="1"/>
</dbReference>
<gene>
    <name evidence="2" type="ORF">CGB85_08295</name>
    <name evidence="3" type="ORF">DT951_08670</name>
</gene>
<proteinExistence type="predicted"/>
<comment type="caution">
    <text evidence="2">The sequence shown here is derived from an EMBL/GenBank/DDBJ whole genome shotgun (WGS) entry which is preliminary data.</text>
</comment>
<evidence type="ECO:0000256" key="1">
    <source>
        <dbReference type="SAM" id="Coils"/>
    </source>
</evidence>